<feature type="region of interest" description="Disordered" evidence="1">
    <location>
        <begin position="1"/>
        <end position="27"/>
    </location>
</feature>
<keyword evidence="3" id="KW-1185">Reference proteome</keyword>
<feature type="compositionally biased region" description="Acidic residues" evidence="1">
    <location>
        <begin position="1"/>
        <end position="10"/>
    </location>
</feature>
<sequence length="327" mass="36197">MDDDDDDDDGKGDNASEMSPGSSTESYPAFARIGLRKNPGKNLNQVTCPNRDSNPGHLVSRPDALTVTPQVHQEVHCLAKDGSSRRVDIIAIDRRNDRAIIIDPTVRFETAVEQPVAVHEEKKTIYDPTIQYFSPHLGSNGQRVWPRNQVARVRIPVGASYLVEVFSGNLVVPPLVAITAAILSGMLSTSLHRISTGMRPLVCIGYPLLQHGTQLDNGSWPHLPRPQSPVQFGPKVLNGIEIRTLCRPVQPVNIIVCIPLHSSRRNMRPTSIVQLSAMLQEEWRRIPVDILHKLVESMPDRVAFTATRGGTTRFPRGKNSAQLLFGR</sequence>
<name>A0ABQ8TPD9_PERAM</name>
<accession>A0ABQ8TPD9</accession>
<feature type="compositionally biased region" description="Polar residues" evidence="1">
    <location>
        <begin position="41"/>
        <end position="53"/>
    </location>
</feature>
<evidence type="ECO:0000313" key="2">
    <source>
        <dbReference type="EMBL" id="KAJ4447605.1"/>
    </source>
</evidence>
<comment type="caution">
    <text evidence="2">The sequence shown here is derived from an EMBL/GenBank/DDBJ whole genome shotgun (WGS) entry which is preliminary data.</text>
</comment>
<reference evidence="2 3" key="1">
    <citation type="journal article" date="2022" name="Allergy">
        <title>Genome assembly and annotation of Periplaneta americana reveal a comprehensive cockroach allergen profile.</title>
        <authorList>
            <person name="Wang L."/>
            <person name="Xiong Q."/>
            <person name="Saelim N."/>
            <person name="Wang L."/>
            <person name="Nong W."/>
            <person name="Wan A.T."/>
            <person name="Shi M."/>
            <person name="Liu X."/>
            <person name="Cao Q."/>
            <person name="Hui J.H.L."/>
            <person name="Sookrung N."/>
            <person name="Leung T.F."/>
            <person name="Tungtrongchitr A."/>
            <person name="Tsui S.K.W."/>
        </authorList>
    </citation>
    <scope>NUCLEOTIDE SEQUENCE [LARGE SCALE GENOMIC DNA]</scope>
    <source>
        <strain evidence="2">PWHHKU_190912</strain>
    </source>
</reference>
<evidence type="ECO:0000256" key="1">
    <source>
        <dbReference type="SAM" id="MobiDB-lite"/>
    </source>
</evidence>
<proteinExistence type="predicted"/>
<gene>
    <name evidence="2" type="ORF">ANN_09612</name>
</gene>
<feature type="region of interest" description="Disordered" evidence="1">
    <location>
        <begin position="37"/>
        <end position="56"/>
    </location>
</feature>
<dbReference type="EMBL" id="JAJSOF020000005">
    <property type="protein sequence ID" value="KAJ4447605.1"/>
    <property type="molecule type" value="Genomic_DNA"/>
</dbReference>
<protein>
    <submittedName>
        <fullName evidence="2">Uncharacterized protein</fullName>
    </submittedName>
</protein>
<feature type="compositionally biased region" description="Polar residues" evidence="1">
    <location>
        <begin position="16"/>
        <end position="26"/>
    </location>
</feature>
<organism evidence="2 3">
    <name type="scientific">Periplaneta americana</name>
    <name type="common">American cockroach</name>
    <name type="synonym">Blatta americana</name>
    <dbReference type="NCBI Taxonomy" id="6978"/>
    <lineage>
        <taxon>Eukaryota</taxon>
        <taxon>Metazoa</taxon>
        <taxon>Ecdysozoa</taxon>
        <taxon>Arthropoda</taxon>
        <taxon>Hexapoda</taxon>
        <taxon>Insecta</taxon>
        <taxon>Pterygota</taxon>
        <taxon>Neoptera</taxon>
        <taxon>Polyneoptera</taxon>
        <taxon>Dictyoptera</taxon>
        <taxon>Blattodea</taxon>
        <taxon>Blattoidea</taxon>
        <taxon>Blattidae</taxon>
        <taxon>Blattinae</taxon>
        <taxon>Periplaneta</taxon>
    </lineage>
</organism>
<evidence type="ECO:0000313" key="3">
    <source>
        <dbReference type="Proteomes" id="UP001148838"/>
    </source>
</evidence>
<dbReference type="Proteomes" id="UP001148838">
    <property type="component" value="Unassembled WGS sequence"/>
</dbReference>